<dbReference type="InterPro" id="IPR045864">
    <property type="entry name" value="aa-tRNA-synth_II/BPL/LPL"/>
</dbReference>
<dbReference type="CDD" id="cd16443">
    <property type="entry name" value="LplA"/>
    <property type="match status" value="1"/>
</dbReference>
<feature type="domain" description="BPL/LPL catalytic" evidence="1">
    <location>
        <begin position="33"/>
        <end position="245"/>
    </location>
</feature>
<dbReference type="SUPFAM" id="SSF55681">
    <property type="entry name" value="Class II aaRS and biotin synthetases"/>
    <property type="match status" value="1"/>
</dbReference>
<dbReference type="Pfam" id="PF21948">
    <property type="entry name" value="LplA-B_cat"/>
    <property type="match status" value="1"/>
</dbReference>
<keyword evidence="2" id="KW-0436">Ligase</keyword>
<organism evidence="2 3">
    <name type="scientific">Selenihalanaerobacter shriftii</name>
    <dbReference type="NCBI Taxonomy" id="142842"/>
    <lineage>
        <taxon>Bacteria</taxon>
        <taxon>Bacillati</taxon>
        <taxon>Bacillota</taxon>
        <taxon>Clostridia</taxon>
        <taxon>Halanaerobiales</taxon>
        <taxon>Halobacteroidaceae</taxon>
        <taxon>Selenihalanaerobacter</taxon>
    </lineage>
</organism>
<protein>
    <submittedName>
        <fullName evidence="2">Lipoate-protein ligase A</fullName>
    </submittedName>
</protein>
<gene>
    <name evidence="2" type="ORF">SAMN02745118_00053</name>
</gene>
<dbReference type="InterPro" id="IPR050664">
    <property type="entry name" value="Octanoyltrans_LipM/LipL"/>
</dbReference>
<evidence type="ECO:0000313" key="3">
    <source>
        <dbReference type="Proteomes" id="UP000190625"/>
    </source>
</evidence>
<dbReference type="STRING" id="142842.SAMN02745118_00053"/>
<dbReference type="GO" id="GO:0016740">
    <property type="term" value="F:transferase activity"/>
    <property type="evidence" value="ECO:0007669"/>
    <property type="project" value="UniProtKB-ARBA"/>
</dbReference>
<evidence type="ECO:0000259" key="1">
    <source>
        <dbReference type="PROSITE" id="PS51733"/>
    </source>
</evidence>
<dbReference type="Proteomes" id="UP000190625">
    <property type="component" value="Unassembled WGS sequence"/>
</dbReference>
<sequence>MAKMKWRLLNTGYSTGDMNMALDEAILKSVKAGDVPPTIRFYGWDPAAVSLGYFQSLEKEIDIEGCKERGVDIVRRLTGGRAVLHDDELTYSLVISEELNFLPDSIIESYKIISQGLLAGLQELGIEAKMVSLADKKKKSGSQSAACFDAPSWYEISVDGKKLVGSAQTRRDGVILQHGSILNTQDVDKLMDTLKFKSDRRKERFKKIFAKKATTIQEAIGQSFTLKELSIAFKKGMEEGMDIILEEGQLTEKELSLAKKLAAEKYSSQDWNFKR</sequence>
<name>A0A1T4JJY9_9FIRM</name>
<keyword evidence="3" id="KW-1185">Reference proteome</keyword>
<evidence type="ECO:0000313" key="2">
    <source>
        <dbReference type="EMBL" id="SJZ30377.1"/>
    </source>
</evidence>
<proteinExistence type="predicted"/>
<reference evidence="3" key="1">
    <citation type="submission" date="2017-02" db="EMBL/GenBank/DDBJ databases">
        <authorList>
            <person name="Varghese N."/>
            <person name="Submissions S."/>
        </authorList>
    </citation>
    <scope>NUCLEOTIDE SEQUENCE [LARGE SCALE GENOMIC DNA]</scope>
    <source>
        <strain evidence="3">ATCC BAA-73</strain>
    </source>
</reference>
<dbReference type="GO" id="GO:0140096">
    <property type="term" value="F:catalytic activity, acting on a protein"/>
    <property type="evidence" value="ECO:0007669"/>
    <property type="project" value="UniProtKB-ARBA"/>
</dbReference>
<dbReference type="Gene3D" id="3.30.930.10">
    <property type="entry name" value="Bira Bifunctional Protein, Domain 2"/>
    <property type="match status" value="1"/>
</dbReference>
<dbReference type="RefSeq" id="WP_078808596.1">
    <property type="nucleotide sequence ID" value="NZ_FUWM01000003.1"/>
</dbReference>
<dbReference type="PANTHER" id="PTHR43679">
    <property type="entry name" value="OCTANOYLTRANSFERASE LIPM-RELATED"/>
    <property type="match status" value="1"/>
</dbReference>
<dbReference type="PANTHER" id="PTHR43679:SF2">
    <property type="entry name" value="OCTANOYL-[GCVH]:PROTEIN N-OCTANOYLTRANSFERASE"/>
    <property type="match status" value="1"/>
</dbReference>
<dbReference type="OrthoDB" id="9788148at2"/>
<dbReference type="GO" id="GO:0009249">
    <property type="term" value="P:protein lipoylation"/>
    <property type="evidence" value="ECO:0007669"/>
    <property type="project" value="UniProtKB-ARBA"/>
</dbReference>
<dbReference type="AlphaFoldDB" id="A0A1T4JJY9"/>
<accession>A0A1T4JJY9</accession>
<dbReference type="InterPro" id="IPR004143">
    <property type="entry name" value="BPL_LPL_catalytic"/>
</dbReference>
<dbReference type="EMBL" id="FUWM01000003">
    <property type="protein sequence ID" value="SJZ30377.1"/>
    <property type="molecule type" value="Genomic_DNA"/>
</dbReference>
<dbReference type="PROSITE" id="PS51733">
    <property type="entry name" value="BPL_LPL_CATALYTIC"/>
    <property type="match status" value="1"/>
</dbReference>
<dbReference type="GO" id="GO:0016874">
    <property type="term" value="F:ligase activity"/>
    <property type="evidence" value="ECO:0007669"/>
    <property type="project" value="UniProtKB-KW"/>
</dbReference>